<organism evidence="1 2">
    <name type="scientific">Halogranum salarium B-1</name>
    <dbReference type="NCBI Taxonomy" id="1210908"/>
    <lineage>
        <taxon>Archaea</taxon>
        <taxon>Methanobacteriati</taxon>
        <taxon>Methanobacteriota</taxon>
        <taxon>Stenosarchaea group</taxon>
        <taxon>Halobacteria</taxon>
        <taxon>Halobacteriales</taxon>
        <taxon>Haloferacaceae</taxon>
    </lineage>
</organism>
<dbReference type="eggNOG" id="ENOG502N5M2">
    <property type="taxonomic scope" value="Archaea"/>
</dbReference>
<dbReference type="AlphaFoldDB" id="J2ZA15"/>
<dbReference type="RefSeq" id="WP_009367632.1">
    <property type="nucleotide sequence ID" value="NZ_ALJD01000013.1"/>
</dbReference>
<dbReference type="EMBL" id="ALJD01000013">
    <property type="protein sequence ID" value="EJN57495.1"/>
    <property type="molecule type" value="Genomic_DNA"/>
</dbReference>
<gene>
    <name evidence="1" type="ORF">HSB1_41830</name>
</gene>
<sequence length="133" mass="15409">MSMRVQQENRRLEAEGIDPITDATFFKQTEGHRLTSENAIRYLIETLAGLDIFQEASVTLADGTTIHGRVNPITYTPHERLLLEIQPPDEDARYELRAEYNDERWSTPVVRRYAAPDDDWTELGEIDTMRTLE</sequence>
<reference evidence="1 2" key="1">
    <citation type="journal article" date="2012" name="J. Bacteriol.">
        <title>Draft Genome Sequence of the Extremely Halophilic Archaeon Halogranum salarium B-1T.</title>
        <authorList>
            <person name="Kim K.K."/>
            <person name="Lee K.C."/>
            <person name="Lee J.S."/>
        </authorList>
    </citation>
    <scope>NUCLEOTIDE SEQUENCE [LARGE SCALE GENOMIC DNA]</scope>
    <source>
        <strain evidence="1 2">B-1</strain>
    </source>
</reference>
<evidence type="ECO:0000313" key="2">
    <source>
        <dbReference type="Proteomes" id="UP000007813"/>
    </source>
</evidence>
<name>J2ZA15_9EURY</name>
<protein>
    <submittedName>
        <fullName evidence="1">Uncharacterized protein</fullName>
    </submittedName>
</protein>
<dbReference type="Proteomes" id="UP000007813">
    <property type="component" value="Unassembled WGS sequence"/>
</dbReference>
<comment type="caution">
    <text evidence="1">The sequence shown here is derived from an EMBL/GenBank/DDBJ whole genome shotgun (WGS) entry which is preliminary data.</text>
</comment>
<accession>J2ZA15</accession>
<proteinExistence type="predicted"/>
<evidence type="ECO:0000313" key="1">
    <source>
        <dbReference type="EMBL" id="EJN57495.1"/>
    </source>
</evidence>